<feature type="region of interest" description="Disordered" evidence="1">
    <location>
        <begin position="489"/>
        <end position="529"/>
    </location>
</feature>
<reference evidence="3" key="1">
    <citation type="submission" date="2023-08" db="EMBL/GenBank/DDBJ databases">
        <title>Reference Genome Resource for the Citrus Pathogen Phytophthora citrophthora.</title>
        <authorList>
            <person name="Moller H."/>
            <person name="Coetzee B."/>
            <person name="Rose L.J."/>
            <person name="Van Niekerk J.M."/>
        </authorList>
    </citation>
    <scope>NUCLEOTIDE SEQUENCE</scope>
    <source>
        <strain evidence="3">STE-U-9442</strain>
    </source>
</reference>
<dbReference type="Proteomes" id="UP001259832">
    <property type="component" value="Unassembled WGS sequence"/>
</dbReference>
<gene>
    <name evidence="3" type="ORF">P3T76_007908</name>
</gene>
<feature type="signal peptide" evidence="2">
    <location>
        <begin position="1"/>
        <end position="22"/>
    </location>
</feature>
<name>A0AAD9GL29_9STRA</name>
<evidence type="ECO:0000313" key="4">
    <source>
        <dbReference type="Proteomes" id="UP001259832"/>
    </source>
</evidence>
<keyword evidence="2" id="KW-0732">Signal</keyword>
<proteinExistence type="predicted"/>
<dbReference type="AlphaFoldDB" id="A0AAD9GL29"/>
<sequence>MVYIGMWGPLLLSLWCLPRRFATSISIIERDVEPTVFVTTAATSDKEPIWLVVPMLLDVQPVLFKVDVMQHVPAQIQSFCREHGVDDTRCASAIREALDEVVDWQHFCKKPVVESALPGFVVTKHVIREDDESASTLWLQNDPKDIATDFCGFAQAKTGESSGTCVEALEQTLQLSFDWMLALSPCEQQTDSVISDNSGTLSVADRLAAVEEMIAALQSTSEIDMSLTTEVETTEEVPGAVEEIGEDESGENVGADAAPSNDFRDWEEERRSTSSTTNDELEDAPKQLTVIQEADITTNVADQDDLVADNISSEVLFSTPLDQRLSRIGEEKEAQKGTALTTQEESMENDFGAAEETSATETEENIGVYEVDAVHLDDVKEQTEDGESLTSDVAEQGDHVQSEFTPPNAEGSLMPPLNKRQSVVNDDKEVQKSWKIGVALVLALSILYLVIDLMLHCVRYLASRIKAPKQIVSVLLHDILVLVGTGPRSKLKNKGDKLKKSSSRQAQAPSSEETPQISTDTNDKPLQPQVTVPHPLTSFTCAAMLVTGCISIDSIPLAQDTPTTPSVLQDSNEALAIIQQKYDRELAAAQRIQNAWKAAQRKSLLKREWERVFNGICMVESSSVAAASPNKTEVQQPPALRRLMSNILPPL</sequence>
<feature type="region of interest" description="Disordered" evidence="1">
    <location>
        <begin position="327"/>
        <end position="365"/>
    </location>
</feature>
<feature type="chain" id="PRO_5042160686" evidence="2">
    <location>
        <begin position="23"/>
        <end position="651"/>
    </location>
</feature>
<dbReference type="EMBL" id="JASMQC010000014">
    <property type="protein sequence ID" value="KAK1940457.1"/>
    <property type="molecule type" value="Genomic_DNA"/>
</dbReference>
<evidence type="ECO:0000256" key="1">
    <source>
        <dbReference type="SAM" id="MobiDB-lite"/>
    </source>
</evidence>
<protein>
    <submittedName>
        <fullName evidence="3">Uncharacterized protein</fullName>
    </submittedName>
</protein>
<evidence type="ECO:0000313" key="3">
    <source>
        <dbReference type="EMBL" id="KAK1940457.1"/>
    </source>
</evidence>
<feature type="region of interest" description="Disordered" evidence="1">
    <location>
        <begin position="228"/>
        <end position="285"/>
    </location>
</feature>
<feature type="compositionally biased region" description="Basic and acidic residues" evidence="1">
    <location>
        <begin position="262"/>
        <end position="272"/>
    </location>
</feature>
<accession>A0AAD9GL29</accession>
<organism evidence="3 4">
    <name type="scientific">Phytophthora citrophthora</name>
    <dbReference type="NCBI Taxonomy" id="4793"/>
    <lineage>
        <taxon>Eukaryota</taxon>
        <taxon>Sar</taxon>
        <taxon>Stramenopiles</taxon>
        <taxon>Oomycota</taxon>
        <taxon>Peronosporomycetes</taxon>
        <taxon>Peronosporales</taxon>
        <taxon>Peronosporaceae</taxon>
        <taxon>Phytophthora</taxon>
    </lineage>
</organism>
<feature type="region of interest" description="Disordered" evidence="1">
    <location>
        <begin position="381"/>
        <end position="419"/>
    </location>
</feature>
<keyword evidence="4" id="KW-1185">Reference proteome</keyword>
<comment type="caution">
    <text evidence="3">The sequence shown here is derived from an EMBL/GenBank/DDBJ whole genome shotgun (WGS) entry which is preliminary data.</text>
</comment>
<evidence type="ECO:0000256" key="2">
    <source>
        <dbReference type="SAM" id="SignalP"/>
    </source>
</evidence>
<feature type="compositionally biased region" description="Polar residues" evidence="1">
    <location>
        <begin position="504"/>
        <end position="520"/>
    </location>
</feature>